<gene>
    <name evidence="1" type="ORF">BDM02DRAFT_3114528</name>
</gene>
<accession>A0ACB6ZHS2</accession>
<comment type="caution">
    <text evidence="1">The sequence shown here is derived from an EMBL/GenBank/DDBJ whole genome shotgun (WGS) entry which is preliminary data.</text>
</comment>
<keyword evidence="2" id="KW-1185">Reference proteome</keyword>
<evidence type="ECO:0000313" key="1">
    <source>
        <dbReference type="EMBL" id="KAF9649008.1"/>
    </source>
</evidence>
<organism evidence="1 2">
    <name type="scientific">Thelephora ganbajun</name>
    <name type="common">Ganba fungus</name>
    <dbReference type="NCBI Taxonomy" id="370292"/>
    <lineage>
        <taxon>Eukaryota</taxon>
        <taxon>Fungi</taxon>
        <taxon>Dikarya</taxon>
        <taxon>Basidiomycota</taxon>
        <taxon>Agaricomycotina</taxon>
        <taxon>Agaricomycetes</taxon>
        <taxon>Thelephorales</taxon>
        <taxon>Thelephoraceae</taxon>
        <taxon>Thelephora</taxon>
    </lineage>
</organism>
<reference evidence="1" key="2">
    <citation type="journal article" date="2020" name="Nat. Commun.">
        <title>Large-scale genome sequencing of mycorrhizal fungi provides insights into the early evolution of symbiotic traits.</title>
        <authorList>
            <person name="Miyauchi S."/>
            <person name="Kiss E."/>
            <person name="Kuo A."/>
            <person name="Drula E."/>
            <person name="Kohler A."/>
            <person name="Sanchez-Garcia M."/>
            <person name="Morin E."/>
            <person name="Andreopoulos B."/>
            <person name="Barry K.W."/>
            <person name="Bonito G."/>
            <person name="Buee M."/>
            <person name="Carver A."/>
            <person name="Chen C."/>
            <person name="Cichocki N."/>
            <person name="Clum A."/>
            <person name="Culley D."/>
            <person name="Crous P.W."/>
            <person name="Fauchery L."/>
            <person name="Girlanda M."/>
            <person name="Hayes R.D."/>
            <person name="Keri Z."/>
            <person name="LaButti K."/>
            <person name="Lipzen A."/>
            <person name="Lombard V."/>
            <person name="Magnuson J."/>
            <person name="Maillard F."/>
            <person name="Murat C."/>
            <person name="Nolan M."/>
            <person name="Ohm R.A."/>
            <person name="Pangilinan J."/>
            <person name="Pereira M.F."/>
            <person name="Perotto S."/>
            <person name="Peter M."/>
            <person name="Pfister S."/>
            <person name="Riley R."/>
            <person name="Sitrit Y."/>
            <person name="Stielow J.B."/>
            <person name="Szollosi G."/>
            <person name="Zifcakova L."/>
            <person name="Stursova M."/>
            <person name="Spatafora J.W."/>
            <person name="Tedersoo L."/>
            <person name="Vaario L.M."/>
            <person name="Yamada A."/>
            <person name="Yan M."/>
            <person name="Wang P."/>
            <person name="Xu J."/>
            <person name="Bruns T."/>
            <person name="Baldrian P."/>
            <person name="Vilgalys R."/>
            <person name="Dunand C."/>
            <person name="Henrissat B."/>
            <person name="Grigoriev I.V."/>
            <person name="Hibbett D."/>
            <person name="Nagy L.G."/>
            <person name="Martin F.M."/>
        </authorList>
    </citation>
    <scope>NUCLEOTIDE SEQUENCE</scope>
    <source>
        <strain evidence="1">P2</strain>
    </source>
</reference>
<sequence>MTSRIVLSRPVPIAIESDETNAITYPQLGVYTVPTSGQTMDIECLNAGRSWAQWRA</sequence>
<reference evidence="1" key="1">
    <citation type="submission" date="2019-10" db="EMBL/GenBank/DDBJ databases">
        <authorList>
            <consortium name="DOE Joint Genome Institute"/>
            <person name="Kuo A."/>
            <person name="Miyauchi S."/>
            <person name="Kiss E."/>
            <person name="Drula E."/>
            <person name="Kohler A."/>
            <person name="Sanchez-Garcia M."/>
            <person name="Andreopoulos B."/>
            <person name="Barry K.W."/>
            <person name="Bonito G."/>
            <person name="Buee M."/>
            <person name="Carver A."/>
            <person name="Chen C."/>
            <person name="Cichocki N."/>
            <person name="Clum A."/>
            <person name="Culley D."/>
            <person name="Crous P.W."/>
            <person name="Fauchery L."/>
            <person name="Girlanda M."/>
            <person name="Hayes R."/>
            <person name="Keri Z."/>
            <person name="Labutti K."/>
            <person name="Lipzen A."/>
            <person name="Lombard V."/>
            <person name="Magnuson J."/>
            <person name="Maillard F."/>
            <person name="Morin E."/>
            <person name="Murat C."/>
            <person name="Nolan M."/>
            <person name="Ohm R."/>
            <person name="Pangilinan J."/>
            <person name="Pereira M."/>
            <person name="Perotto S."/>
            <person name="Peter M."/>
            <person name="Riley R."/>
            <person name="Sitrit Y."/>
            <person name="Stielow B."/>
            <person name="Szollosi G."/>
            <person name="Zifcakova L."/>
            <person name="Stursova M."/>
            <person name="Spatafora J.W."/>
            <person name="Tedersoo L."/>
            <person name="Vaario L.-M."/>
            <person name="Yamada A."/>
            <person name="Yan M."/>
            <person name="Wang P."/>
            <person name="Xu J."/>
            <person name="Bruns T."/>
            <person name="Baldrian P."/>
            <person name="Vilgalys R."/>
            <person name="Henrissat B."/>
            <person name="Grigoriev I.V."/>
            <person name="Hibbett D."/>
            <person name="Nagy L.G."/>
            <person name="Martin F.M."/>
        </authorList>
    </citation>
    <scope>NUCLEOTIDE SEQUENCE</scope>
    <source>
        <strain evidence="1">P2</strain>
    </source>
</reference>
<dbReference type="EMBL" id="MU118004">
    <property type="protein sequence ID" value="KAF9649008.1"/>
    <property type="molecule type" value="Genomic_DNA"/>
</dbReference>
<dbReference type="Proteomes" id="UP000886501">
    <property type="component" value="Unassembled WGS sequence"/>
</dbReference>
<protein>
    <submittedName>
        <fullName evidence="1">Uncharacterized protein</fullName>
    </submittedName>
</protein>
<proteinExistence type="predicted"/>
<evidence type="ECO:0000313" key="2">
    <source>
        <dbReference type="Proteomes" id="UP000886501"/>
    </source>
</evidence>
<name>A0ACB6ZHS2_THEGA</name>